<comment type="catalytic activity">
    <reaction evidence="2">
        <text>2 GTP = 3',3'-c-di-GMP + 2 diphosphate</text>
        <dbReference type="Rhea" id="RHEA:24898"/>
        <dbReference type="ChEBI" id="CHEBI:33019"/>
        <dbReference type="ChEBI" id="CHEBI:37565"/>
        <dbReference type="ChEBI" id="CHEBI:58805"/>
        <dbReference type="EC" id="2.7.7.65"/>
    </reaction>
</comment>
<sequence length="574" mass="64878">MNWFSRIAVFSLLLMWASAAVAADAAFLLAEADRLKSADRERFGILMSQLRDIEQSFTAEENSFYRYLDAYSVTLSGDFTSAVTLFEQLIKDSSTSHAAFRAKVTLVNIYTVSRRYNKAFEISEEIIRNADQLNDTKVKEQAFRVLALLYNTVGDYSSGYFFADEIVQKTSNATSRCAAWQLKIEAMYYVDHSEGFYSQYEQALSSCKEAGEKLFEAIIVIYRARQLIDISLNHDALTLLLDYLEVASSTQYPQVMSAFNALIAKAYFYKDDFLNAEKFALLALDAGVKTEFSEPLTWAYEVLYLTNKKMAKFQVALDYHEKFLQFDKAYLDNLSAGQLAMNMARSATQVKSQQIALLNKDNDLLLLQKNVYEQEVKQNRLAMMLLFSVLTIASFIAYRAVTGRRRFKKIAEYDQLTGISNRYHFNNQAKIALDYCESNAKPVALILFDLDFFKSINDTYGHAAGDWTLQAVVKTCRNFMRNNDVFGRIGGEEFAVVLPGCQVDKAVLLAEICRDAIATIDTSESGYIFPLSASFGVSSSDTSGYQLKQLLADADNAMYQSKQAGRDRVSEFSH</sequence>
<keyword evidence="3" id="KW-0812">Transmembrane</keyword>
<feature type="transmembrane region" description="Helical" evidence="3">
    <location>
        <begin position="381"/>
        <end position="401"/>
    </location>
</feature>
<dbReference type="SUPFAM" id="SSF55073">
    <property type="entry name" value="Nucleotide cyclase"/>
    <property type="match status" value="1"/>
</dbReference>
<dbReference type="InterPro" id="IPR050469">
    <property type="entry name" value="Diguanylate_Cyclase"/>
</dbReference>
<dbReference type="InterPro" id="IPR000160">
    <property type="entry name" value="GGDEF_dom"/>
</dbReference>
<dbReference type="CDD" id="cd01949">
    <property type="entry name" value="GGDEF"/>
    <property type="match status" value="1"/>
</dbReference>
<keyword evidence="4" id="KW-0732">Signal</keyword>
<feature type="chain" id="PRO_5047291944" description="diguanylate cyclase" evidence="4">
    <location>
        <begin position="23"/>
        <end position="574"/>
    </location>
</feature>
<evidence type="ECO:0000259" key="5">
    <source>
        <dbReference type="PROSITE" id="PS50887"/>
    </source>
</evidence>
<dbReference type="Gene3D" id="3.30.70.270">
    <property type="match status" value="1"/>
</dbReference>
<feature type="signal peptide" evidence="4">
    <location>
        <begin position="1"/>
        <end position="22"/>
    </location>
</feature>
<evidence type="ECO:0000313" key="7">
    <source>
        <dbReference type="Proteomes" id="UP000663814"/>
    </source>
</evidence>
<dbReference type="NCBIfam" id="TIGR00254">
    <property type="entry name" value="GGDEF"/>
    <property type="match status" value="1"/>
</dbReference>
<dbReference type="PROSITE" id="PS50887">
    <property type="entry name" value="GGDEF"/>
    <property type="match status" value="1"/>
</dbReference>
<dbReference type="Pfam" id="PF00990">
    <property type="entry name" value="GGDEF"/>
    <property type="match status" value="1"/>
</dbReference>
<dbReference type="Proteomes" id="UP000663814">
    <property type="component" value="Unassembled WGS sequence"/>
</dbReference>
<dbReference type="InterPro" id="IPR029787">
    <property type="entry name" value="Nucleotide_cyclase"/>
</dbReference>
<dbReference type="SUPFAM" id="SSF81901">
    <property type="entry name" value="HCP-like"/>
    <property type="match status" value="1"/>
</dbReference>
<dbReference type="EC" id="2.7.7.65" evidence="1"/>
<name>A0ABS7X5C2_9GAMM</name>
<evidence type="ECO:0000256" key="1">
    <source>
        <dbReference type="ARBA" id="ARBA00012528"/>
    </source>
</evidence>
<dbReference type="InterPro" id="IPR011990">
    <property type="entry name" value="TPR-like_helical_dom_sf"/>
</dbReference>
<organism evidence="6 7">
    <name type="scientific">Rheinheimera maricola</name>
    <dbReference type="NCBI Taxonomy" id="2793282"/>
    <lineage>
        <taxon>Bacteria</taxon>
        <taxon>Pseudomonadati</taxon>
        <taxon>Pseudomonadota</taxon>
        <taxon>Gammaproteobacteria</taxon>
        <taxon>Chromatiales</taxon>
        <taxon>Chromatiaceae</taxon>
        <taxon>Rheinheimera</taxon>
    </lineage>
</organism>
<dbReference type="PANTHER" id="PTHR45138:SF9">
    <property type="entry name" value="DIGUANYLATE CYCLASE DGCM-RELATED"/>
    <property type="match status" value="1"/>
</dbReference>
<keyword evidence="3" id="KW-0472">Membrane</keyword>
<dbReference type="SUPFAM" id="SSF48452">
    <property type="entry name" value="TPR-like"/>
    <property type="match status" value="1"/>
</dbReference>
<reference evidence="6 7" key="1">
    <citation type="submission" date="2021-08" db="EMBL/GenBank/DDBJ databases">
        <title>Rheinheimera aquimaris sp. nov., isolated from seawater of the East Sea in Korea.</title>
        <authorList>
            <person name="Kim K.H."/>
            <person name="Wenting R."/>
            <person name="Kim K.R."/>
            <person name="Jeon C.O."/>
        </authorList>
    </citation>
    <scope>NUCLEOTIDE SEQUENCE [LARGE SCALE GENOMIC DNA]</scope>
    <source>
        <strain evidence="6 7">MA-13</strain>
    </source>
</reference>
<dbReference type="EMBL" id="JAERPS020000001">
    <property type="protein sequence ID" value="MBZ9610729.1"/>
    <property type="molecule type" value="Genomic_DNA"/>
</dbReference>
<dbReference type="Gene3D" id="1.25.40.10">
    <property type="entry name" value="Tetratricopeptide repeat domain"/>
    <property type="match status" value="1"/>
</dbReference>
<keyword evidence="7" id="KW-1185">Reference proteome</keyword>
<accession>A0ABS7X5C2</accession>
<dbReference type="PANTHER" id="PTHR45138">
    <property type="entry name" value="REGULATORY COMPONENTS OF SENSORY TRANSDUCTION SYSTEM"/>
    <property type="match status" value="1"/>
</dbReference>
<dbReference type="RefSeq" id="WP_205310686.1">
    <property type="nucleotide sequence ID" value="NZ_JAERPS020000001.1"/>
</dbReference>
<keyword evidence="3" id="KW-1133">Transmembrane helix</keyword>
<dbReference type="SMART" id="SM00267">
    <property type="entry name" value="GGDEF"/>
    <property type="match status" value="1"/>
</dbReference>
<dbReference type="InterPro" id="IPR043128">
    <property type="entry name" value="Rev_trsase/Diguanyl_cyclase"/>
</dbReference>
<proteinExistence type="predicted"/>
<gene>
    <name evidence="6" type="ORF">I4W93_003895</name>
</gene>
<evidence type="ECO:0000256" key="4">
    <source>
        <dbReference type="SAM" id="SignalP"/>
    </source>
</evidence>
<evidence type="ECO:0000256" key="2">
    <source>
        <dbReference type="ARBA" id="ARBA00034247"/>
    </source>
</evidence>
<evidence type="ECO:0000313" key="6">
    <source>
        <dbReference type="EMBL" id="MBZ9610729.1"/>
    </source>
</evidence>
<protein>
    <recommendedName>
        <fullName evidence="1">diguanylate cyclase</fullName>
        <ecNumber evidence="1">2.7.7.65</ecNumber>
    </recommendedName>
</protein>
<feature type="domain" description="GGDEF" evidence="5">
    <location>
        <begin position="441"/>
        <end position="574"/>
    </location>
</feature>
<evidence type="ECO:0000256" key="3">
    <source>
        <dbReference type="SAM" id="Phobius"/>
    </source>
</evidence>
<comment type="caution">
    <text evidence="6">The sequence shown here is derived from an EMBL/GenBank/DDBJ whole genome shotgun (WGS) entry which is preliminary data.</text>
</comment>